<evidence type="ECO:0000256" key="3">
    <source>
        <dbReference type="ARBA" id="ARBA00023295"/>
    </source>
</evidence>
<dbReference type="PANTHER" id="PTHR12304:SF25">
    <property type="entry name" value="INOSINE_URIDINE-PREFERRING NUCLEOSIDE HYDROLASE DOMAIN-CONTAINING PROTEIN"/>
    <property type="match status" value="1"/>
</dbReference>
<accession>A0A1G4ML99</accession>
<keyword evidence="2" id="KW-0378">Hydrolase</keyword>
<evidence type="ECO:0000256" key="1">
    <source>
        <dbReference type="ARBA" id="ARBA00009176"/>
    </source>
</evidence>
<reference evidence="6 7" key="1">
    <citation type="submission" date="2016-03" db="EMBL/GenBank/DDBJ databases">
        <authorList>
            <person name="Devillers H."/>
        </authorList>
    </citation>
    <scope>NUCLEOTIDE SEQUENCE [LARGE SCALE GENOMIC DNA]</scope>
    <source>
        <strain evidence="6">CBS 6772</strain>
    </source>
</reference>
<feature type="signal peptide" evidence="4">
    <location>
        <begin position="1"/>
        <end position="23"/>
    </location>
</feature>
<gene>
    <name evidence="6" type="ORF">LAFE_0H17634G</name>
</gene>
<dbReference type="InterPro" id="IPR001910">
    <property type="entry name" value="Inosine/uridine_hydrolase_dom"/>
</dbReference>
<keyword evidence="3" id="KW-0326">Glycosidase</keyword>
<evidence type="ECO:0000256" key="4">
    <source>
        <dbReference type="SAM" id="SignalP"/>
    </source>
</evidence>
<evidence type="ECO:0000313" key="7">
    <source>
        <dbReference type="Proteomes" id="UP000190831"/>
    </source>
</evidence>
<dbReference type="SUPFAM" id="SSF53590">
    <property type="entry name" value="Nucleoside hydrolase"/>
    <property type="match status" value="1"/>
</dbReference>
<dbReference type="Pfam" id="PF01156">
    <property type="entry name" value="IU_nuc_hydro"/>
    <property type="match status" value="1"/>
</dbReference>
<dbReference type="AlphaFoldDB" id="A0A1G4ML99"/>
<feature type="chain" id="PRO_5009237434" evidence="4">
    <location>
        <begin position="24"/>
        <end position="372"/>
    </location>
</feature>
<dbReference type="OMA" id="FMVEMVH"/>
<protein>
    <submittedName>
        <fullName evidence="6">LAFE_0H17634g1_1</fullName>
    </submittedName>
</protein>
<organism evidence="6 7">
    <name type="scientific">Lachancea fermentati</name>
    <name type="common">Zygosaccharomyces fermentati</name>
    <dbReference type="NCBI Taxonomy" id="4955"/>
    <lineage>
        <taxon>Eukaryota</taxon>
        <taxon>Fungi</taxon>
        <taxon>Dikarya</taxon>
        <taxon>Ascomycota</taxon>
        <taxon>Saccharomycotina</taxon>
        <taxon>Saccharomycetes</taxon>
        <taxon>Saccharomycetales</taxon>
        <taxon>Saccharomycetaceae</taxon>
        <taxon>Lachancea</taxon>
    </lineage>
</organism>
<evidence type="ECO:0000313" key="6">
    <source>
        <dbReference type="EMBL" id="SCW04623.1"/>
    </source>
</evidence>
<dbReference type="Gene3D" id="3.90.245.10">
    <property type="entry name" value="Ribonucleoside hydrolase-like"/>
    <property type="match status" value="1"/>
</dbReference>
<dbReference type="EMBL" id="LT598491">
    <property type="protein sequence ID" value="SCW04623.1"/>
    <property type="molecule type" value="Genomic_DNA"/>
</dbReference>
<dbReference type="InterPro" id="IPR036452">
    <property type="entry name" value="Ribo_hydro-like"/>
</dbReference>
<dbReference type="OrthoDB" id="432381at2759"/>
<keyword evidence="7" id="KW-1185">Reference proteome</keyword>
<dbReference type="GO" id="GO:0005829">
    <property type="term" value="C:cytosol"/>
    <property type="evidence" value="ECO:0007669"/>
    <property type="project" value="TreeGrafter"/>
</dbReference>
<comment type="similarity">
    <text evidence="1">Belongs to the IUNH family.</text>
</comment>
<evidence type="ECO:0000256" key="2">
    <source>
        <dbReference type="ARBA" id="ARBA00022801"/>
    </source>
</evidence>
<dbReference type="InterPro" id="IPR023186">
    <property type="entry name" value="IUNH"/>
</dbReference>
<proteinExistence type="inferred from homology"/>
<sequence length="372" mass="40105">MTTMKFSTFLGLAASLLVRHVASEVFIIDNDTPTALQILFPLTAGKRVMGVSTNIGDYDVEGATYEASLALSTGNLSSCIPVYKGAAQPLVQTNDTYQLWQQLFGSIVWQGAWASDYESPIPANATYTYNDTVGAVQWIMDTVKTSDENVTIVAAGSMTNLALALAQWPDMAKNVKLVIMGGYVDGQIAQVTGGDFVNDMYTDFNLMIDPEGAQRALTAPWKELVIVGNISSQVYPTQSLYNELIAVSGGMAAIKNTSGLAYVEDMVGNGTLSSSNLPFWDEVAAGIAAFPEMVTGSYETYVYVDTSYASPFYGSLRMVPADLRPRAGTKTTKATMITSVDVDAFYSKVVDALVRDWTYFCQSGKSKSLAVL</sequence>
<name>A0A1G4ML99_LACFM</name>
<dbReference type="PANTHER" id="PTHR12304">
    <property type="entry name" value="INOSINE-URIDINE PREFERRING NUCLEOSIDE HYDROLASE"/>
    <property type="match status" value="1"/>
</dbReference>
<dbReference type="STRING" id="4955.A0A1G4ML99"/>
<evidence type="ECO:0000259" key="5">
    <source>
        <dbReference type="Pfam" id="PF01156"/>
    </source>
</evidence>
<dbReference type="Proteomes" id="UP000190831">
    <property type="component" value="Chromosome H"/>
</dbReference>
<dbReference type="GO" id="GO:0006152">
    <property type="term" value="P:purine nucleoside catabolic process"/>
    <property type="evidence" value="ECO:0007669"/>
    <property type="project" value="TreeGrafter"/>
</dbReference>
<feature type="domain" description="Inosine/uridine-preferring nucleoside hydrolase" evidence="5">
    <location>
        <begin position="27"/>
        <end position="346"/>
    </location>
</feature>
<dbReference type="GO" id="GO:0008477">
    <property type="term" value="F:purine nucleosidase activity"/>
    <property type="evidence" value="ECO:0007669"/>
    <property type="project" value="TreeGrafter"/>
</dbReference>
<keyword evidence="4" id="KW-0732">Signal</keyword>